<evidence type="ECO:0000256" key="2">
    <source>
        <dbReference type="ARBA" id="ARBA00023015"/>
    </source>
</evidence>
<dbReference type="PANTHER" id="PTHR43214">
    <property type="entry name" value="TWO-COMPONENT RESPONSE REGULATOR"/>
    <property type="match status" value="1"/>
</dbReference>
<evidence type="ECO:0000256" key="1">
    <source>
        <dbReference type="ARBA" id="ARBA00022553"/>
    </source>
</evidence>
<dbReference type="InterPro" id="IPR058245">
    <property type="entry name" value="NreC/VraR/RcsB-like_REC"/>
</dbReference>
<name>A0ABW0RCE4_9BACL</name>
<dbReference type="InterPro" id="IPR000792">
    <property type="entry name" value="Tscrpt_reg_LuxR_C"/>
</dbReference>
<dbReference type="SUPFAM" id="SSF46894">
    <property type="entry name" value="C-terminal effector domain of the bipartite response regulators"/>
    <property type="match status" value="1"/>
</dbReference>
<evidence type="ECO:0000313" key="9">
    <source>
        <dbReference type="Proteomes" id="UP001595978"/>
    </source>
</evidence>
<evidence type="ECO:0000259" key="7">
    <source>
        <dbReference type="PROSITE" id="PS50110"/>
    </source>
</evidence>
<dbReference type="InterPro" id="IPR016032">
    <property type="entry name" value="Sig_transdc_resp-reg_C-effctor"/>
</dbReference>
<dbReference type="Pfam" id="PF00196">
    <property type="entry name" value="GerE"/>
    <property type="match status" value="1"/>
</dbReference>
<dbReference type="PANTHER" id="PTHR43214:SF43">
    <property type="entry name" value="TWO-COMPONENT RESPONSE REGULATOR"/>
    <property type="match status" value="1"/>
</dbReference>
<dbReference type="CDD" id="cd06170">
    <property type="entry name" value="LuxR_C_like"/>
    <property type="match status" value="1"/>
</dbReference>
<evidence type="ECO:0000313" key="8">
    <source>
        <dbReference type="EMBL" id="MFC5540990.1"/>
    </source>
</evidence>
<dbReference type="RefSeq" id="WP_342581789.1">
    <property type="nucleotide sequence ID" value="NZ_JBHSNQ010000044.1"/>
</dbReference>
<dbReference type="InterPro" id="IPR011006">
    <property type="entry name" value="CheY-like_superfamily"/>
</dbReference>
<dbReference type="PROSITE" id="PS50110">
    <property type="entry name" value="RESPONSE_REGULATORY"/>
    <property type="match status" value="1"/>
</dbReference>
<dbReference type="PROSITE" id="PS00622">
    <property type="entry name" value="HTH_LUXR_1"/>
    <property type="match status" value="1"/>
</dbReference>
<gene>
    <name evidence="8" type="ORF">ACFPOH_04260</name>
</gene>
<dbReference type="PROSITE" id="PS50043">
    <property type="entry name" value="HTH_LUXR_2"/>
    <property type="match status" value="1"/>
</dbReference>
<comment type="caution">
    <text evidence="8">The sequence shown here is derived from an EMBL/GenBank/DDBJ whole genome shotgun (WGS) entry which is preliminary data.</text>
</comment>
<dbReference type="CDD" id="cd17535">
    <property type="entry name" value="REC_NarL-like"/>
    <property type="match status" value="1"/>
</dbReference>
<dbReference type="SMART" id="SM00421">
    <property type="entry name" value="HTH_LUXR"/>
    <property type="match status" value="1"/>
</dbReference>
<feature type="domain" description="Response regulatory" evidence="7">
    <location>
        <begin position="3"/>
        <end position="119"/>
    </location>
</feature>
<sequence length="217" mass="24238">MIRVLIADDHHVVRRGLQFFLKTQKDIEVVGEAKNGVEAVQLVEQLKPDIVLMDLVMPEMDGIEATKKIKARWPEVQILMLTSFSDKDHVVPAIEAGAAGYQLKDIEPDDLVNSIRQVMRGESIMHPVATTQLEETLKEEENLPHIKNPLTPREKDVLAELTKGKSNREIASSLFVTEKTVKTHISNIFAKLEVQDRTQAALYAVKHGLTEGSGEGK</sequence>
<evidence type="ECO:0000259" key="6">
    <source>
        <dbReference type="PROSITE" id="PS50043"/>
    </source>
</evidence>
<dbReference type="SUPFAM" id="SSF52172">
    <property type="entry name" value="CheY-like"/>
    <property type="match status" value="1"/>
</dbReference>
<dbReference type="InterPro" id="IPR039420">
    <property type="entry name" value="WalR-like"/>
</dbReference>
<keyword evidence="2" id="KW-0805">Transcription regulation</keyword>
<keyword evidence="3" id="KW-0238">DNA-binding</keyword>
<keyword evidence="9" id="KW-1185">Reference proteome</keyword>
<evidence type="ECO:0000256" key="4">
    <source>
        <dbReference type="ARBA" id="ARBA00023163"/>
    </source>
</evidence>
<feature type="domain" description="HTH luxR-type" evidence="6">
    <location>
        <begin position="143"/>
        <end position="208"/>
    </location>
</feature>
<keyword evidence="4" id="KW-0804">Transcription</keyword>
<dbReference type="EMBL" id="JBHSNQ010000044">
    <property type="protein sequence ID" value="MFC5540990.1"/>
    <property type="molecule type" value="Genomic_DNA"/>
</dbReference>
<accession>A0ABW0RCE4</accession>
<evidence type="ECO:0000256" key="5">
    <source>
        <dbReference type="PROSITE-ProRule" id="PRU00169"/>
    </source>
</evidence>
<dbReference type="PRINTS" id="PR00038">
    <property type="entry name" value="HTHLUXR"/>
</dbReference>
<dbReference type="InterPro" id="IPR001789">
    <property type="entry name" value="Sig_transdc_resp-reg_receiver"/>
</dbReference>
<keyword evidence="1 5" id="KW-0597">Phosphoprotein</keyword>
<protein>
    <submittedName>
        <fullName evidence="8">Response regulator</fullName>
    </submittedName>
</protein>
<reference evidence="9" key="1">
    <citation type="journal article" date="2019" name="Int. J. Syst. Evol. Microbiol.">
        <title>The Global Catalogue of Microorganisms (GCM) 10K type strain sequencing project: providing services to taxonomists for standard genome sequencing and annotation.</title>
        <authorList>
            <consortium name="The Broad Institute Genomics Platform"/>
            <consortium name="The Broad Institute Genome Sequencing Center for Infectious Disease"/>
            <person name="Wu L."/>
            <person name="Ma J."/>
        </authorList>
    </citation>
    <scope>NUCLEOTIDE SEQUENCE [LARGE SCALE GENOMIC DNA]</scope>
    <source>
        <strain evidence="9">CCUG 56331</strain>
    </source>
</reference>
<dbReference type="Pfam" id="PF00072">
    <property type="entry name" value="Response_reg"/>
    <property type="match status" value="1"/>
</dbReference>
<evidence type="ECO:0000256" key="3">
    <source>
        <dbReference type="ARBA" id="ARBA00023125"/>
    </source>
</evidence>
<organism evidence="8 9">
    <name type="scientific">Ureibacillus suwonensis</name>
    <dbReference type="NCBI Taxonomy" id="313007"/>
    <lineage>
        <taxon>Bacteria</taxon>
        <taxon>Bacillati</taxon>
        <taxon>Bacillota</taxon>
        <taxon>Bacilli</taxon>
        <taxon>Bacillales</taxon>
        <taxon>Caryophanaceae</taxon>
        <taxon>Ureibacillus</taxon>
    </lineage>
</organism>
<dbReference type="Gene3D" id="3.40.50.2300">
    <property type="match status" value="1"/>
</dbReference>
<dbReference type="SMART" id="SM00448">
    <property type="entry name" value="REC"/>
    <property type="match status" value="1"/>
</dbReference>
<proteinExistence type="predicted"/>
<dbReference type="Proteomes" id="UP001595978">
    <property type="component" value="Unassembled WGS sequence"/>
</dbReference>
<feature type="modified residue" description="4-aspartylphosphate" evidence="5">
    <location>
        <position position="54"/>
    </location>
</feature>